<keyword evidence="4" id="KW-1185">Reference proteome</keyword>
<evidence type="ECO:0000256" key="1">
    <source>
        <dbReference type="ARBA" id="ARBA00022679"/>
    </source>
</evidence>
<evidence type="ECO:0000259" key="2">
    <source>
        <dbReference type="Pfam" id="PF00534"/>
    </source>
</evidence>
<dbReference type="RefSeq" id="WP_211856915.1">
    <property type="nucleotide sequence ID" value="NZ_JAAGBB010000069.1"/>
</dbReference>
<dbReference type="Pfam" id="PF00534">
    <property type="entry name" value="Glycos_transf_1"/>
    <property type="match status" value="1"/>
</dbReference>
<dbReference type="PANTHER" id="PTHR46401:SF2">
    <property type="entry name" value="GLYCOSYLTRANSFERASE WBBK-RELATED"/>
    <property type="match status" value="1"/>
</dbReference>
<dbReference type="Gene3D" id="3.40.50.2000">
    <property type="entry name" value="Glycogen Phosphorylase B"/>
    <property type="match status" value="1"/>
</dbReference>
<accession>A0ABS5F8Q9</accession>
<name>A0ABS5F8Q9_9PROT</name>
<proteinExistence type="predicted"/>
<dbReference type="CDD" id="cd03809">
    <property type="entry name" value="GT4_MtfB-like"/>
    <property type="match status" value="1"/>
</dbReference>
<dbReference type="SUPFAM" id="SSF53756">
    <property type="entry name" value="UDP-Glycosyltransferase/glycogen phosphorylase"/>
    <property type="match status" value="1"/>
</dbReference>
<dbReference type="InterPro" id="IPR001296">
    <property type="entry name" value="Glyco_trans_1"/>
</dbReference>
<dbReference type="PANTHER" id="PTHR46401">
    <property type="entry name" value="GLYCOSYLTRANSFERASE WBBK-RELATED"/>
    <property type="match status" value="1"/>
</dbReference>
<gene>
    <name evidence="3" type="ORF">GXW71_30975</name>
</gene>
<dbReference type="Proteomes" id="UP001196870">
    <property type="component" value="Unassembled WGS sequence"/>
</dbReference>
<keyword evidence="1" id="KW-0808">Transferase</keyword>
<protein>
    <submittedName>
        <fullName evidence="3">Glycosyltransferase family 4 protein</fullName>
    </submittedName>
</protein>
<sequence length="328" mass="35413">AAPGLLRRAAPGRAGGRWLHGEAQPGDMLCIFGSLWTDAGAAMVERAKREMGLRFALLVHDLIPILKPEYVAPGVIEQYTRWHRRCLPLADRVLANSRSTARDLEAWADHAGLPLARPVLTIPVGTGFPQAPPAGGRAARALPPPGSYVSLVCTIEARKNHALAFRVWRRLLQEMPAERVPTLIFAGRIGWMVTDLMRQIRNSGDLDGKLLVIEDPSDEELAALYAGCRFTLFPSHYEGWGLPVTESLGFGKACLASSSASLPEAGGPFCLYFDPDNATEATALIRRAIEEPGLIAGLEARIRAEFRPVPWASTAGALLHHLAATGPG</sequence>
<feature type="domain" description="Glycosyl transferase family 1" evidence="2">
    <location>
        <begin position="152"/>
        <end position="293"/>
    </location>
</feature>
<comment type="caution">
    <text evidence="3">The sequence shown here is derived from an EMBL/GenBank/DDBJ whole genome shotgun (WGS) entry which is preliminary data.</text>
</comment>
<evidence type="ECO:0000313" key="4">
    <source>
        <dbReference type="Proteomes" id="UP001196870"/>
    </source>
</evidence>
<reference evidence="4" key="1">
    <citation type="journal article" date="2021" name="Syst. Appl. Microbiol.">
        <title>Roseomonas hellenica sp. nov., isolated from roots of wild-growing Alkanna tinctoria.</title>
        <authorList>
            <person name="Rat A."/>
            <person name="Naranjo H.D."/>
            <person name="Lebbe L."/>
            <person name="Cnockaert M."/>
            <person name="Krigas N."/>
            <person name="Grigoriadou K."/>
            <person name="Maloupa E."/>
            <person name="Willems A."/>
        </authorList>
    </citation>
    <scope>NUCLEOTIDE SEQUENCE [LARGE SCALE GENOMIC DNA]</scope>
    <source>
        <strain evidence="4">LMG 31523</strain>
    </source>
</reference>
<feature type="non-terminal residue" evidence="3">
    <location>
        <position position="1"/>
    </location>
</feature>
<evidence type="ECO:0000313" key="3">
    <source>
        <dbReference type="EMBL" id="MBR0668813.1"/>
    </source>
</evidence>
<organism evidence="3 4">
    <name type="scientific">Plastoroseomonas hellenica</name>
    <dbReference type="NCBI Taxonomy" id="2687306"/>
    <lineage>
        <taxon>Bacteria</taxon>
        <taxon>Pseudomonadati</taxon>
        <taxon>Pseudomonadota</taxon>
        <taxon>Alphaproteobacteria</taxon>
        <taxon>Acetobacterales</taxon>
        <taxon>Acetobacteraceae</taxon>
        <taxon>Plastoroseomonas</taxon>
    </lineage>
</organism>
<dbReference type="EMBL" id="JAAGBB010000069">
    <property type="protein sequence ID" value="MBR0668813.1"/>
    <property type="molecule type" value="Genomic_DNA"/>
</dbReference>